<keyword evidence="14" id="KW-1185">Reference proteome</keyword>
<feature type="domain" description="PAS" evidence="11">
    <location>
        <begin position="66"/>
        <end position="118"/>
    </location>
</feature>
<evidence type="ECO:0000313" key="13">
    <source>
        <dbReference type="EMBL" id="SOH03651.1"/>
    </source>
</evidence>
<dbReference type="PROSITE" id="PS50112">
    <property type="entry name" value="PAS"/>
    <property type="match status" value="1"/>
</dbReference>
<dbReference type="InterPro" id="IPR000700">
    <property type="entry name" value="PAS-assoc_C"/>
</dbReference>
<evidence type="ECO:0000259" key="11">
    <source>
        <dbReference type="PROSITE" id="PS50112"/>
    </source>
</evidence>
<dbReference type="OrthoDB" id="236031at2"/>
<keyword evidence="5" id="KW-0547">Nucleotide-binding</keyword>
<evidence type="ECO:0000256" key="6">
    <source>
        <dbReference type="ARBA" id="ARBA00022777"/>
    </source>
</evidence>
<keyword evidence="6" id="KW-0418">Kinase</keyword>
<comment type="catalytic activity">
    <reaction evidence="1">
        <text>ATP + protein L-histidine = ADP + protein N-phospho-L-histidine.</text>
        <dbReference type="EC" id="2.7.13.3"/>
    </reaction>
</comment>
<dbReference type="KEGG" id="kst:KSMBR1_1148"/>
<dbReference type="InterPro" id="IPR036097">
    <property type="entry name" value="HisK_dim/P_sf"/>
</dbReference>
<dbReference type="Gene3D" id="3.30.565.10">
    <property type="entry name" value="Histidine kinase-like ATPase, C-terminal domain"/>
    <property type="match status" value="1"/>
</dbReference>
<evidence type="ECO:0000313" key="14">
    <source>
        <dbReference type="Proteomes" id="UP000221734"/>
    </source>
</evidence>
<keyword evidence="8" id="KW-0902">Two-component regulatory system</keyword>
<evidence type="ECO:0000259" key="10">
    <source>
        <dbReference type="PROSITE" id="PS50109"/>
    </source>
</evidence>
<keyword evidence="9" id="KW-0175">Coiled coil</keyword>
<keyword evidence="7" id="KW-0067">ATP-binding</keyword>
<dbReference type="Gene3D" id="1.10.287.130">
    <property type="match status" value="1"/>
</dbReference>
<dbReference type="SUPFAM" id="SSF55785">
    <property type="entry name" value="PYP-like sensor domain (PAS domain)"/>
    <property type="match status" value="1"/>
</dbReference>
<keyword evidence="3" id="KW-0597">Phosphoprotein</keyword>
<evidence type="ECO:0000259" key="12">
    <source>
        <dbReference type="PROSITE" id="PS50113"/>
    </source>
</evidence>
<evidence type="ECO:0000256" key="4">
    <source>
        <dbReference type="ARBA" id="ARBA00022679"/>
    </source>
</evidence>
<dbReference type="EC" id="2.7.13.3" evidence="2"/>
<sequence>MKNIAVNKYPKKFRNELATAFEQFNLYTLRLEEAYNKLQSRVKEIDKEMEDTNARLKDKVQELDSLTKYLNSLLGSIHSGVIAINVKGEITTFNTAAEEILSFSGSCVVGGNIACLYENADGGESLLTEAIKKGQNFINVERKIKTSQGLTRMLESSVSLIKDSQDNIIGAVEVFKDLSKIRDLEMRLRKADKLAAIGAMAASIAHEIRNPLNGIEGFSALLARDFEDSDPRKKLVKNIIQGTKNLNKTVTELLVFARPVRLSLMNSRISEILDRTLFFIKEDMNRNGIDAISIHKEYGADDYCLKCDAEKLQQVFLNLCLNAIQSMTCGGHLTVFTRTIEGENDNGVVQIGIKDTGVGIKKEVVRKMFDLFFTTKQDGTGIGLAIVNKIVEAHNGKIFVESEEGKGTTFYINLPINSHDYMDSYSAFVPEEEALAMQFA</sequence>
<dbReference type="SUPFAM" id="SSF47384">
    <property type="entry name" value="Homodimeric domain of signal transducing histidine kinase"/>
    <property type="match status" value="1"/>
</dbReference>
<dbReference type="PANTHER" id="PTHR43065">
    <property type="entry name" value="SENSOR HISTIDINE KINASE"/>
    <property type="match status" value="1"/>
</dbReference>
<dbReference type="RefSeq" id="WP_099324438.1">
    <property type="nucleotide sequence ID" value="NZ_LT934425.1"/>
</dbReference>
<evidence type="ECO:0000256" key="8">
    <source>
        <dbReference type="ARBA" id="ARBA00023012"/>
    </source>
</evidence>
<organism evidence="13 14">
    <name type="scientific">Kuenenia stuttgartiensis</name>
    <dbReference type="NCBI Taxonomy" id="174633"/>
    <lineage>
        <taxon>Bacteria</taxon>
        <taxon>Pseudomonadati</taxon>
        <taxon>Planctomycetota</taxon>
        <taxon>Candidatus Brocadiia</taxon>
        <taxon>Candidatus Brocadiales</taxon>
        <taxon>Candidatus Brocadiaceae</taxon>
        <taxon>Candidatus Kuenenia</taxon>
    </lineage>
</organism>
<dbReference type="AlphaFoldDB" id="A0A2C9CD73"/>
<dbReference type="InterPro" id="IPR035965">
    <property type="entry name" value="PAS-like_dom_sf"/>
</dbReference>
<evidence type="ECO:0000256" key="5">
    <source>
        <dbReference type="ARBA" id="ARBA00022741"/>
    </source>
</evidence>
<dbReference type="InterPro" id="IPR003594">
    <property type="entry name" value="HATPase_dom"/>
</dbReference>
<feature type="domain" description="Histidine kinase" evidence="10">
    <location>
        <begin position="203"/>
        <end position="418"/>
    </location>
</feature>
<evidence type="ECO:0000256" key="3">
    <source>
        <dbReference type="ARBA" id="ARBA00022553"/>
    </source>
</evidence>
<dbReference type="PROSITE" id="PS50109">
    <property type="entry name" value="HIS_KIN"/>
    <property type="match status" value="1"/>
</dbReference>
<dbReference type="CDD" id="cd00130">
    <property type="entry name" value="PAS"/>
    <property type="match status" value="1"/>
</dbReference>
<dbReference type="PROSITE" id="PS50113">
    <property type="entry name" value="PAC"/>
    <property type="match status" value="1"/>
</dbReference>
<gene>
    <name evidence="13" type="primary">atoS_1</name>
    <name evidence="13" type="ORF">KSMBR1_1148</name>
</gene>
<dbReference type="InterPro" id="IPR000014">
    <property type="entry name" value="PAS"/>
</dbReference>
<dbReference type="Proteomes" id="UP000221734">
    <property type="component" value="Chromosome Kuenenia_stuttgartiensis_MBR1"/>
</dbReference>
<dbReference type="PANTHER" id="PTHR43065:SF10">
    <property type="entry name" value="PEROXIDE STRESS-ACTIVATED HISTIDINE KINASE MAK3"/>
    <property type="match status" value="1"/>
</dbReference>
<evidence type="ECO:0000256" key="9">
    <source>
        <dbReference type="SAM" id="Coils"/>
    </source>
</evidence>
<name>A0A2C9CD73_KUEST</name>
<feature type="domain" description="PAC" evidence="12">
    <location>
        <begin position="138"/>
        <end position="190"/>
    </location>
</feature>
<feature type="coiled-coil region" evidence="9">
    <location>
        <begin position="28"/>
        <end position="66"/>
    </location>
</feature>
<dbReference type="InterPro" id="IPR013767">
    <property type="entry name" value="PAS_fold"/>
</dbReference>
<dbReference type="GO" id="GO:0006355">
    <property type="term" value="P:regulation of DNA-templated transcription"/>
    <property type="evidence" value="ECO:0007669"/>
    <property type="project" value="InterPro"/>
</dbReference>
<dbReference type="SMART" id="SM00387">
    <property type="entry name" value="HATPase_c"/>
    <property type="match status" value="1"/>
</dbReference>
<dbReference type="PRINTS" id="PR00344">
    <property type="entry name" value="BCTRLSENSOR"/>
</dbReference>
<keyword evidence="4" id="KW-0808">Transferase</keyword>
<dbReference type="Pfam" id="PF02518">
    <property type="entry name" value="HATPase_c"/>
    <property type="match status" value="1"/>
</dbReference>
<dbReference type="Pfam" id="PF00989">
    <property type="entry name" value="PAS"/>
    <property type="match status" value="1"/>
</dbReference>
<dbReference type="NCBIfam" id="TIGR00229">
    <property type="entry name" value="sensory_box"/>
    <property type="match status" value="1"/>
</dbReference>
<evidence type="ECO:0000256" key="1">
    <source>
        <dbReference type="ARBA" id="ARBA00000085"/>
    </source>
</evidence>
<dbReference type="GO" id="GO:0000155">
    <property type="term" value="F:phosphorelay sensor kinase activity"/>
    <property type="evidence" value="ECO:0007669"/>
    <property type="project" value="InterPro"/>
</dbReference>
<protein>
    <recommendedName>
        <fullName evidence="2">histidine kinase</fullName>
        <ecNumber evidence="2">2.7.13.3</ecNumber>
    </recommendedName>
</protein>
<dbReference type="CDD" id="cd00082">
    <property type="entry name" value="HisKA"/>
    <property type="match status" value="1"/>
</dbReference>
<dbReference type="InterPro" id="IPR004358">
    <property type="entry name" value="Sig_transdc_His_kin-like_C"/>
</dbReference>
<dbReference type="GO" id="GO:0005524">
    <property type="term" value="F:ATP binding"/>
    <property type="evidence" value="ECO:0007669"/>
    <property type="project" value="UniProtKB-KW"/>
</dbReference>
<proteinExistence type="predicted"/>
<dbReference type="InterPro" id="IPR005467">
    <property type="entry name" value="His_kinase_dom"/>
</dbReference>
<reference evidence="14" key="1">
    <citation type="submission" date="2017-10" db="EMBL/GenBank/DDBJ databases">
        <authorList>
            <person name="Frank J."/>
        </authorList>
    </citation>
    <scope>NUCLEOTIDE SEQUENCE [LARGE SCALE GENOMIC DNA]</scope>
</reference>
<dbReference type="SMART" id="SM00388">
    <property type="entry name" value="HisKA"/>
    <property type="match status" value="1"/>
</dbReference>
<dbReference type="Pfam" id="PF00512">
    <property type="entry name" value="HisKA"/>
    <property type="match status" value="1"/>
</dbReference>
<dbReference type="SUPFAM" id="SSF55874">
    <property type="entry name" value="ATPase domain of HSP90 chaperone/DNA topoisomerase II/histidine kinase"/>
    <property type="match status" value="1"/>
</dbReference>
<evidence type="ECO:0000256" key="7">
    <source>
        <dbReference type="ARBA" id="ARBA00022840"/>
    </source>
</evidence>
<accession>A0A2C9CD73</accession>
<dbReference type="Gene3D" id="3.30.450.20">
    <property type="entry name" value="PAS domain"/>
    <property type="match status" value="1"/>
</dbReference>
<dbReference type="InterPro" id="IPR003661">
    <property type="entry name" value="HisK_dim/P_dom"/>
</dbReference>
<evidence type="ECO:0000256" key="2">
    <source>
        <dbReference type="ARBA" id="ARBA00012438"/>
    </source>
</evidence>
<dbReference type="EMBL" id="LT934425">
    <property type="protein sequence ID" value="SOH03651.1"/>
    <property type="molecule type" value="Genomic_DNA"/>
</dbReference>
<dbReference type="InterPro" id="IPR036890">
    <property type="entry name" value="HATPase_C_sf"/>
</dbReference>